<accession>A0A161S4T5</accession>
<evidence type="ECO:0000313" key="2">
    <source>
        <dbReference type="Proteomes" id="UP000076630"/>
    </source>
</evidence>
<dbReference type="Proteomes" id="UP000076630">
    <property type="component" value="Unassembled WGS sequence"/>
</dbReference>
<dbReference type="InterPro" id="IPR029058">
    <property type="entry name" value="AB_hydrolase_fold"/>
</dbReference>
<gene>
    <name evidence="1" type="ORF">AV926_10960</name>
</gene>
<dbReference type="Pfam" id="PF00756">
    <property type="entry name" value="Esterase"/>
    <property type="match status" value="1"/>
</dbReference>
<protein>
    <submittedName>
        <fullName evidence="1">Esterase</fullName>
    </submittedName>
</protein>
<dbReference type="PANTHER" id="PTHR48098:SF1">
    <property type="entry name" value="DIACYLGLYCEROL ACYLTRANSFERASE_MYCOLYLTRANSFERASE AG85A"/>
    <property type="match status" value="1"/>
</dbReference>
<dbReference type="PANTHER" id="PTHR48098">
    <property type="entry name" value="ENTEROCHELIN ESTERASE-RELATED"/>
    <property type="match status" value="1"/>
</dbReference>
<dbReference type="AlphaFoldDB" id="A0A161S4T5"/>
<dbReference type="Gene3D" id="3.40.50.1820">
    <property type="entry name" value="alpha/beta hydrolase"/>
    <property type="match status" value="1"/>
</dbReference>
<comment type="caution">
    <text evidence="1">The sequence shown here is derived from an EMBL/GenBank/DDBJ whole genome shotgun (WGS) entry which is preliminary data.</text>
</comment>
<dbReference type="EMBL" id="LQNU01000059">
    <property type="protein sequence ID" value="KZE79694.1"/>
    <property type="molecule type" value="Genomic_DNA"/>
</dbReference>
<evidence type="ECO:0000313" key="1">
    <source>
        <dbReference type="EMBL" id="KZE79694.1"/>
    </source>
</evidence>
<dbReference type="InterPro" id="IPR050583">
    <property type="entry name" value="Mycobacterial_A85_antigen"/>
</dbReference>
<dbReference type="SUPFAM" id="SSF53474">
    <property type="entry name" value="alpha/beta-Hydrolases"/>
    <property type="match status" value="1"/>
</dbReference>
<name>A0A161S4T5_9FLAO</name>
<dbReference type="OrthoDB" id="9803578at2"/>
<proteinExistence type="predicted"/>
<reference evidence="1 2" key="1">
    <citation type="submission" date="2016-01" db="EMBL/GenBank/DDBJ databases">
        <title>Whole genome sequencing of Myroides marinus L41.</title>
        <authorList>
            <person name="Hong K.W."/>
        </authorList>
    </citation>
    <scope>NUCLEOTIDE SEQUENCE [LARGE SCALE GENOMIC DNA]</scope>
    <source>
        <strain evidence="1 2">L41</strain>
    </source>
</reference>
<keyword evidence="2" id="KW-1185">Reference proteome</keyword>
<organism evidence="1 2">
    <name type="scientific">Myroides marinus</name>
    <dbReference type="NCBI Taxonomy" id="703342"/>
    <lineage>
        <taxon>Bacteria</taxon>
        <taxon>Pseudomonadati</taxon>
        <taxon>Bacteroidota</taxon>
        <taxon>Flavobacteriia</taxon>
        <taxon>Flavobacteriales</taxon>
        <taxon>Flavobacteriaceae</taxon>
        <taxon>Myroides</taxon>
    </lineage>
</organism>
<dbReference type="GO" id="GO:0016747">
    <property type="term" value="F:acyltransferase activity, transferring groups other than amino-acyl groups"/>
    <property type="evidence" value="ECO:0007669"/>
    <property type="project" value="TreeGrafter"/>
</dbReference>
<dbReference type="InterPro" id="IPR000801">
    <property type="entry name" value="Esterase-like"/>
</dbReference>
<dbReference type="RefSeq" id="WP_038988135.1">
    <property type="nucleotide sequence ID" value="NZ_JWJO01000079.1"/>
</dbReference>
<sequence length="274" mass="31404">MKTTILSVITLLVSSITLYAQQLISEKVYSPKMNKEIETIIITPTLEQGKSYKSVYILHGYSGNPTRTYQQDIPNLKQKAVENNTIYILANGNYNSWYVDSPIKSDSQYQTFIGEELVSYIDAHYPTIKDKNSRGILGWSMGGYGAIHIGTHYPKTFSIIGSSCGALDFIQFGTAYNEYQVDQVLGDFSKLNKQYLTNNTIDIFKTSQQMLILDCGTEDDQMIEMNRKFHNLLTERRIPHLYLESLGDHTPAYWSKSLSHQLSLFENYFTYDRL</sequence>